<dbReference type="GO" id="GO:0004197">
    <property type="term" value="F:cysteine-type endopeptidase activity"/>
    <property type="evidence" value="ECO:0007669"/>
    <property type="project" value="InterPro"/>
</dbReference>
<dbReference type="PANTHER" id="PTHR12792:SF0">
    <property type="entry name" value="SEPARIN"/>
    <property type="match status" value="1"/>
</dbReference>
<dbReference type="GO" id="GO:0006508">
    <property type="term" value="P:proteolysis"/>
    <property type="evidence" value="ECO:0007669"/>
    <property type="project" value="InterPro"/>
</dbReference>
<dbReference type="InterPro" id="IPR005314">
    <property type="entry name" value="Peptidase_C50"/>
</dbReference>
<dbReference type="Proteomes" id="UP000585422">
    <property type="component" value="Unassembled WGS sequence"/>
</dbReference>
<dbReference type="GO" id="GO:0005813">
    <property type="term" value="C:centrosome"/>
    <property type="evidence" value="ECO:0007669"/>
    <property type="project" value="TreeGrafter"/>
</dbReference>
<dbReference type="OrthoDB" id="10255632at2759"/>
<proteinExistence type="predicted"/>
<dbReference type="GO" id="GO:0051307">
    <property type="term" value="P:meiotic chromosome separation"/>
    <property type="evidence" value="ECO:0007669"/>
    <property type="project" value="TreeGrafter"/>
</dbReference>
<sequence length="130" mass="14399">SGVTVCVLTLVSIPPGSVGDTPLLARLEKGTAPVNIRIPTALAKDLLRSVLSYFDAIQEQKEANSCMDKREWWLHRSELDCRMKSLIQTLEMQVLGCWRGGLIPTTPQPSLAEEAAHLHTQLCQCGWRDS</sequence>
<dbReference type="EMBL" id="VZSQ01000734">
    <property type="protein sequence ID" value="NWZ60738.1"/>
    <property type="molecule type" value="Genomic_DNA"/>
</dbReference>
<evidence type="ECO:0000313" key="2">
    <source>
        <dbReference type="Proteomes" id="UP000585422"/>
    </source>
</evidence>
<accession>A0A7K7NZD5</accession>
<evidence type="ECO:0000313" key="1">
    <source>
        <dbReference type="EMBL" id="NWZ60738.1"/>
    </source>
</evidence>
<dbReference type="Pfam" id="PF03568">
    <property type="entry name" value="Separin_C"/>
    <property type="match status" value="1"/>
</dbReference>
<feature type="non-terminal residue" evidence="1">
    <location>
        <position position="130"/>
    </location>
</feature>
<organism evidence="1 2">
    <name type="scientific">Haliaeetus albicilla</name>
    <name type="common">White-tailed sea-eagle</name>
    <name type="synonym">Falco albicilla</name>
    <dbReference type="NCBI Taxonomy" id="8969"/>
    <lineage>
        <taxon>Eukaryota</taxon>
        <taxon>Metazoa</taxon>
        <taxon>Chordata</taxon>
        <taxon>Craniata</taxon>
        <taxon>Vertebrata</taxon>
        <taxon>Euteleostomi</taxon>
        <taxon>Archelosauria</taxon>
        <taxon>Archosauria</taxon>
        <taxon>Dinosauria</taxon>
        <taxon>Saurischia</taxon>
        <taxon>Theropoda</taxon>
        <taxon>Coelurosauria</taxon>
        <taxon>Aves</taxon>
        <taxon>Neognathae</taxon>
        <taxon>Neoaves</taxon>
        <taxon>Telluraves</taxon>
        <taxon>Accipitrimorphae</taxon>
        <taxon>Accipitriformes</taxon>
        <taxon>Accipitridae</taxon>
        <taxon>Accipitrinae</taxon>
        <taxon>Haliaeetus</taxon>
    </lineage>
</organism>
<protein>
    <submittedName>
        <fullName evidence="1">ESPL1 protein</fullName>
    </submittedName>
</protein>
<feature type="non-terminal residue" evidence="1">
    <location>
        <position position="1"/>
    </location>
</feature>
<dbReference type="GO" id="GO:0005737">
    <property type="term" value="C:cytoplasm"/>
    <property type="evidence" value="ECO:0007669"/>
    <property type="project" value="TreeGrafter"/>
</dbReference>
<name>A0A7K7NZD5_HALAL</name>
<dbReference type="GO" id="GO:0005634">
    <property type="term" value="C:nucleus"/>
    <property type="evidence" value="ECO:0007669"/>
    <property type="project" value="InterPro"/>
</dbReference>
<dbReference type="AlphaFoldDB" id="A0A7K7NZD5"/>
<reference evidence="1 2" key="1">
    <citation type="submission" date="2019-09" db="EMBL/GenBank/DDBJ databases">
        <title>Bird 10,000 Genomes (B10K) Project - Family phase.</title>
        <authorList>
            <person name="Zhang G."/>
        </authorList>
    </citation>
    <scope>NUCLEOTIDE SEQUENCE [LARGE SCALE GENOMIC DNA]</scope>
    <source>
        <strain evidence="1">OUT-0040</strain>
        <tissue evidence="1">Blood</tissue>
    </source>
</reference>
<dbReference type="PANTHER" id="PTHR12792">
    <property type="entry name" value="EXTRA SPINDLE POLES 1-RELATED"/>
    <property type="match status" value="1"/>
</dbReference>
<comment type="caution">
    <text evidence="1">The sequence shown here is derived from an EMBL/GenBank/DDBJ whole genome shotgun (WGS) entry which is preliminary data.</text>
</comment>
<gene>
    <name evidence="1" type="primary">Espl1_1</name>
    <name evidence="1" type="ORF">HALALB_R16119</name>
</gene>
<keyword evidence="2" id="KW-1185">Reference proteome</keyword>
<dbReference type="GO" id="GO:0072686">
    <property type="term" value="C:mitotic spindle"/>
    <property type="evidence" value="ECO:0007669"/>
    <property type="project" value="TreeGrafter"/>
</dbReference>